<dbReference type="CDD" id="cd00136">
    <property type="entry name" value="PDZ_canonical"/>
    <property type="match status" value="1"/>
</dbReference>
<feature type="domain" description="PDZ" evidence="2">
    <location>
        <begin position="441"/>
        <end position="510"/>
    </location>
</feature>
<feature type="domain" description="PDZ" evidence="2">
    <location>
        <begin position="637"/>
        <end position="723"/>
    </location>
</feature>
<dbReference type="CDD" id="cd06673">
    <property type="entry name" value="PDZ10_MUPP1-PDZ8_PATJ-like"/>
    <property type="match status" value="1"/>
</dbReference>
<dbReference type="PANTHER" id="PTHR19964:SF89">
    <property type="entry name" value="INACTIVATION-NO-AFTER-POTENTIAL D PROTEIN-LIKE PROTEIN"/>
    <property type="match status" value="1"/>
</dbReference>
<dbReference type="SUPFAM" id="SSF50156">
    <property type="entry name" value="PDZ domain-like"/>
    <property type="match status" value="6"/>
</dbReference>
<dbReference type="PROSITE" id="PS50106">
    <property type="entry name" value="PDZ"/>
    <property type="match status" value="5"/>
</dbReference>
<feature type="compositionally biased region" description="Polar residues" evidence="1">
    <location>
        <begin position="325"/>
        <end position="335"/>
    </location>
</feature>
<feature type="region of interest" description="Disordered" evidence="1">
    <location>
        <begin position="311"/>
        <end position="335"/>
    </location>
</feature>
<proteinExistence type="predicted"/>
<feature type="domain" description="PDZ" evidence="2">
    <location>
        <begin position="160"/>
        <end position="243"/>
    </location>
</feature>
<feature type="domain" description="PDZ" evidence="2">
    <location>
        <begin position="1"/>
        <end position="61"/>
    </location>
</feature>
<name>A0A1I8ICC3_9PLAT</name>
<feature type="region of interest" description="Disordered" evidence="1">
    <location>
        <begin position="248"/>
        <end position="274"/>
    </location>
</feature>
<reference evidence="4" key="1">
    <citation type="submission" date="2016-11" db="UniProtKB">
        <authorList>
            <consortium name="WormBaseParasite"/>
        </authorList>
    </citation>
    <scope>IDENTIFICATION</scope>
</reference>
<organism evidence="3 4">
    <name type="scientific">Macrostomum lignano</name>
    <dbReference type="NCBI Taxonomy" id="282301"/>
    <lineage>
        <taxon>Eukaryota</taxon>
        <taxon>Metazoa</taxon>
        <taxon>Spiralia</taxon>
        <taxon>Lophotrochozoa</taxon>
        <taxon>Platyhelminthes</taxon>
        <taxon>Rhabditophora</taxon>
        <taxon>Macrostomorpha</taxon>
        <taxon>Macrostomida</taxon>
        <taxon>Macrostomidae</taxon>
        <taxon>Macrostomum</taxon>
    </lineage>
</organism>
<dbReference type="InterPro" id="IPR051342">
    <property type="entry name" value="PDZ_scaffold"/>
</dbReference>
<dbReference type="InterPro" id="IPR001478">
    <property type="entry name" value="PDZ"/>
</dbReference>
<feature type="compositionally biased region" description="Polar residues" evidence="1">
    <location>
        <begin position="86"/>
        <end position="95"/>
    </location>
</feature>
<dbReference type="Gene3D" id="2.30.42.10">
    <property type="match status" value="5"/>
</dbReference>
<dbReference type="PANTHER" id="PTHR19964">
    <property type="entry name" value="MULTIPLE PDZ DOMAIN PROTEIN"/>
    <property type="match status" value="1"/>
</dbReference>
<dbReference type="InterPro" id="IPR036034">
    <property type="entry name" value="PDZ_sf"/>
</dbReference>
<dbReference type="Pfam" id="PF00595">
    <property type="entry name" value="PDZ"/>
    <property type="match status" value="5"/>
</dbReference>
<evidence type="ECO:0000259" key="2">
    <source>
        <dbReference type="PROSITE" id="PS50106"/>
    </source>
</evidence>
<evidence type="ECO:0000313" key="3">
    <source>
        <dbReference type="Proteomes" id="UP000095280"/>
    </source>
</evidence>
<feature type="region of interest" description="Disordered" evidence="1">
    <location>
        <begin position="73"/>
        <end position="126"/>
    </location>
</feature>
<dbReference type="AlphaFoldDB" id="A0A1I8ICC3"/>
<dbReference type="Proteomes" id="UP000095280">
    <property type="component" value="Unplaced"/>
</dbReference>
<evidence type="ECO:0000313" key="4">
    <source>
        <dbReference type="WBParaSite" id="maker-uti_cns_0011404-snap-gene-0.4-mRNA-1"/>
    </source>
</evidence>
<dbReference type="WBParaSite" id="maker-uti_cns_0011404-snap-gene-0.4-mRNA-1">
    <property type="protein sequence ID" value="maker-uti_cns_0011404-snap-gene-0.4-mRNA-1"/>
    <property type="gene ID" value="maker-uti_cns_0011404-snap-gene-0.4"/>
</dbReference>
<dbReference type="SMART" id="SM00228">
    <property type="entry name" value="PDZ"/>
    <property type="match status" value="6"/>
</dbReference>
<protein>
    <submittedName>
        <fullName evidence="4">PDZ/DHR/GLGF domain protein</fullName>
    </submittedName>
</protein>
<keyword evidence="3" id="KW-1185">Reference proteome</keyword>
<evidence type="ECO:0000256" key="1">
    <source>
        <dbReference type="SAM" id="MobiDB-lite"/>
    </source>
</evidence>
<feature type="compositionally biased region" description="Low complexity" evidence="1">
    <location>
        <begin position="248"/>
        <end position="264"/>
    </location>
</feature>
<accession>A0A1I8ICC3</accession>
<sequence length="729" mass="77483">MSVFVCGIRPDGAAAADGRLKVGDELLEVNGQSLQGKSHLNAAPVIAECGGRIVKLVVARRSDSIASMAVKPLQPPHSLPLDAEDSNTTITTGNSAGPIAESDSLKSANEGEAQTPAAVTEQPTGNGVTVKVAEDATAAAQSADDSKTVDSVGKYGIEITCTLVKGKQGLGFAIMESNADNEPGIYVKHITEKGPAAAEGSLRTGDRLIKANEFLLAEATYDEALEKLRSMSGQVVITVARRLQSADGADGAAPDATQAAQPVAGAPTKTKQRKEVRIALPPEAADSDACLESLKHAHTAASVIRSLLLDGKDKRDSNKPPELSDAQSSSANPATRQIVAGQETTIEIDKGSSSLGLSIVGGSDTTLNAIVIHEVYDTGAAWKDRRLWAGDQILSVDDRDLSNVTHEEAKNIILQAGPRVKLRVWRDDKEITEDDLYDKLRIELTRKQGMGLGFSIVARSNDEGVLVSDIIKGGVAESDKRLQPGDRILEVNGRDMRKTPHAEVATILKEKRFLALHLISKKTMKPTETGCSPSIKKAFTVYEVNLQSRSASELGIKFTSQPSHMLDAPAQGAAPHQGIFVSNLENDGPAIKSGKNSVDGMTIEEANQLIDRHVGTDQAGSVLLRFRRWEELAGRLTVKLIRNSSRHGMLGFSIVGGRGTPQGDHPIYVRTVTDESAAKNLLFKGDRIDFVNGRSLDGLSHDEAVAILKAVVGDMTLVIHRPAAVPSAS</sequence>
<feature type="domain" description="PDZ" evidence="2">
    <location>
        <begin position="345"/>
        <end position="428"/>
    </location>
</feature>